<name>A0ACC4AW79_POPAL</name>
<organism evidence="1 2">
    <name type="scientific">Populus alba</name>
    <name type="common">White poplar</name>
    <dbReference type="NCBI Taxonomy" id="43335"/>
    <lineage>
        <taxon>Eukaryota</taxon>
        <taxon>Viridiplantae</taxon>
        <taxon>Streptophyta</taxon>
        <taxon>Embryophyta</taxon>
        <taxon>Tracheophyta</taxon>
        <taxon>Spermatophyta</taxon>
        <taxon>Magnoliopsida</taxon>
        <taxon>eudicotyledons</taxon>
        <taxon>Gunneridae</taxon>
        <taxon>Pentapetalae</taxon>
        <taxon>rosids</taxon>
        <taxon>fabids</taxon>
        <taxon>Malpighiales</taxon>
        <taxon>Salicaceae</taxon>
        <taxon>Saliceae</taxon>
        <taxon>Populus</taxon>
    </lineage>
</organism>
<evidence type="ECO:0000313" key="1">
    <source>
        <dbReference type="EMBL" id="KAL3570504.1"/>
    </source>
</evidence>
<sequence>MRKQRGICICFLAVILLKKGKKDERQRRSEKIRESKKRAMMDWKLNRQVKGGVMEWIKGKGGGGGAGLR</sequence>
<dbReference type="EMBL" id="RCHU02000015">
    <property type="protein sequence ID" value="KAL3570504.1"/>
    <property type="molecule type" value="Genomic_DNA"/>
</dbReference>
<evidence type="ECO:0000313" key="2">
    <source>
        <dbReference type="Proteomes" id="UP000309997"/>
    </source>
</evidence>
<gene>
    <name evidence="1" type="ORF">D5086_027753</name>
</gene>
<proteinExistence type="predicted"/>
<protein>
    <submittedName>
        <fullName evidence="1">Uncharacterized protein</fullName>
    </submittedName>
</protein>
<keyword evidence="2" id="KW-1185">Reference proteome</keyword>
<comment type="caution">
    <text evidence="1">The sequence shown here is derived from an EMBL/GenBank/DDBJ whole genome shotgun (WGS) entry which is preliminary data.</text>
</comment>
<reference evidence="1 2" key="1">
    <citation type="journal article" date="2024" name="Plant Biotechnol. J.">
        <title>Genome and CRISPR/Cas9 system of a widespread forest tree (Populus alba) in the world.</title>
        <authorList>
            <person name="Liu Y.J."/>
            <person name="Jiang P.F."/>
            <person name="Han X.M."/>
            <person name="Li X.Y."/>
            <person name="Wang H.M."/>
            <person name="Wang Y.J."/>
            <person name="Wang X.X."/>
            <person name="Zeng Q.Y."/>
        </authorList>
    </citation>
    <scope>NUCLEOTIDE SEQUENCE [LARGE SCALE GENOMIC DNA]</scope>
    <source>
        <strain evidence="2">cv. PAL-ZL1</strain>
    </source>
</reference>
<dbReference type="Proteomes" id="UP000309997">
    <property type="component" value="Unassembled WGS sequence"/>
</dbReference>
<accession>A0ACC4AW79</accession>